<dbReference type="Proteomes" id="UP001055039">
    <property type="component" value="Unassembled WGS sequence"/>
</dbReference>
<organism evidence="5 6">
    <name type="scientific">Methylorubrum aminovorans</name>
    <dbReference type="NCBI Taxonomy" id="269069"/>
    <lineage>
        <taxon>Bacteria</taxon>
        <taxon>Pseudomonadati</taxon>
        <taxon>Pseudomonadota</taxon>
        <taxon>Alphaproteobacteria</taxon>
        <taxon>Hyphomicrobiales</taxon>
        <taxon>Methylobacteriaceae</taxon>
        <taxon>Methylorubrum</taxon>
    </lineage>
</organism>
<proteinExistence type="predicted"/>
<evidence type="ECO:0000256" key="3">
    <source>
        <dbReference type="ARBA" id="ARBA00023163"/>
    </source>
</evidence>
<accession>A0ABQ4UI39</accession>
<dbReference type="PROSITE" id="PS00041">
    <property type="entry name" value="HTH_ARAC_FAMILY_1"/>
    <property type="match status" value="1"/>
</dbReference>
<dbReference type="SMART" id="SM00342">
    <property type="entry name" value="HTH_ARAC"/>
    <property type="match status" value="1"/>
</dbReference>
<sequence length="337" mass="37939">MPDSKSRQPGARDVQSVWRPQRFFAHQLQSVREFERLNDDGGLAVNFYPVSRATPQVRVEGGQSPTMSLWLTQSATGFLTVPTLEADLFTIRFVTGGQMIRRNVRGEQVVTQGYATFSALEDMRSGEASSGFTAISSTIARASLLSSYHALEGKVDRPLPALEPLTSIDGLGMRALLLSLEQMQIRLRDVRTVDDLFFPLLEEIVSYQMLSVWPRAPVAELPSPGSLSASHVHRAVEYIGAHLATPFRLADVAAEVGVSVRMLQMSFKRELGVTPVEFIIERRLQQVHRDLCSEAQRDVSIAELSRRWGFAHMSDFAQRYRRRFGCTPRETRRDMLR</sequence>
<dbReference type="PROSITE" id="PS01124">
    <property type="entry name" value="HTH_ARAC_FAMILY_2"/>
    <property type="match status" value="1"/>
</dbReference>
<dbReference type="InterPro" id="IPR018062">
    <property type="entry name" value="HTH_AraC-typ_CS"/>
</dbReference>
<dbReference type="RefSeq" id="WP_238226883.1">
    <property type="nucleotide sequence ID" value="NZ_BAAADH010000096.1"/>
</dbReference>
<dbReference type="Pfam" id="PF12833">
    <property type="entry name" value="HTH_18"/>
    <property type="match status" value="1"/>
</dbReference>
<evidence type="ECO:0000256" key="1">
    <source>
        <dbReference type="ARBA" id="ARBA00023015"/>
    </source>
</evidence>
<evidence type="ECO:0000313" key="5">
    <source>
        <dbReference type="EMBL" id="GJE66898.1"/>
    </source>
</evidence>
<keyword evidence="2" id="KW-0238">DNA-binding</keyword>
<reference evidence="5" key="2">
    <citation type="submission" date="2021-08" db="EMBL/GenBank/DDBJ databases">
        <authorList>
            <person name="Tani A."/>
            <person name="Ola A."/>
            <person name="Ogura Y."/>
            <person name="Katsura K."/>
            <person name="Hayashi T."/>
        </authorList>
    </citation>
    <scope>NUCLEOTIDE SEQUENCE</scope>
    <source>
        <strain evidence="5">NBRC 15686</strain>
    </source>
</reference>
<gene>
    <name evidence="5" type="primary">rhaS_2</name>
    <name evidence="5" type="ORF">LNAOJCKE_4122</name>
</gene>
<keyword evidence="6" id="KW-1185">Reference proteome</keyword>
<dbReference type="InterPro" id="IPR018060">
    <property type="entry name" value="HTH_AraC"/>
</dbReference>
<dbReference type="InterPro" id="IPR009057">
    <property type="entry name" value="Homeodomain-like_sf"/>
</dbReference>
<dbReference type="PANTHER" id="PTHR46796">
    <property type="entry name" value="HTH-TYPE TRANSCRIPTIONAL ACTIVATOR RHAS-RELATED"/>
    <property type="match status" value="1"/>
</dbReference>
<dbReference type="Gene3D" id="1.10.10.60">
    <property type="entry name" value="Homeodomain-like"/>
    <property type="match status" value="1"/>
</dbReference>
<dbReference type="EMBL" id="BPRC01000019">
    <property type="protein sequence ID" value="GJE66898.1"/>
    <property type="molecule type" value="Genomic_DNA"/>
</dbReference>
<evidence type="ECO:0000313" key="6">
    <source>
        <dbReference type="Proteomes" id="UP001055039"/>
    </source>
</evidence>
<dbReference type="InterPro" id="IPR050204">
    <property type="entry name" value="AraC_XylS_family_regulators"/>
</dbReference>
<reference evidence="5" key="1">
    <citation type="journal article" date="2021" name="Front. Microbiol.">
        <title>Comprehensive Comparative Genomics and Phenotyping of Methylobacterium Species.</title>
        <authorList>
            <person name="Alessa O."/>
            <person name="Ogura Y."/>
            <person name="Fujitani Y."/>
            <person name="Takami H."/>
            <person name="Hayashi T."/>
            <person name="Sahin N."/>
            <person name="Tani A."/>
        </authorList>
    </citation>
    <scope>NUCLEOTIDE SEQUENCE</scope>
    <source>
        <strain evidence="5">NBRC 15686</strain>
    </source>
</reference>
<evidence type="ECO:0000259" key="4">
    <source>
        <dbReference type="PROSITE" id="PS01124"/>
    </source>
</evidence>
<keyword evidence="1" id="KW-0805">Transcription regulation</keyword>
<keyword evidence="3" id="KW-0804">Transcription</keyword>
<feature type="domain" description="HTH araC/xylS-type" evidence="4">
    <location>
        <begin position="233"/>
        <end position="334"/>
    </location>
</feature>
<name>A0ABQ4UI39_9HYPH</name>
<comment type="caution">
    <text evidence="5">The sequence shown here is derived from an EMBL/GenBank/DDBJ whole genome shotgun (WGS) entry which is preliminary data.</text>
</comment>
<dbReference type="SUPFAM" id="SSF46689">
    <property type="entry name" value="Homeodomain-like"/>
    <property type="match status" value="2"/>
</dbReference>
<dbReference type="PANTHER" id="PTHR46796:SF12">
    <property type="entry name" value="HTH-TYPE DNA-BINDING TRANSCRIPTIONAL ACTIVATOR EUTR"/>
    <property type="match status" value="1"/>
</dbReference>
<evidence type="ECO:0000256" key="2">
    <source>
        <dbReference type="ARBA" id="ARBA00023125"/>
    </source>
</evidence>
<protein>
    <submittedName>
        <fullName evidence="5">HTH-type transcriptional activator RhaS</fullName>
    </submittedName>
</protein>